<dbReference type="EMBL" id="BARW01004143">
    <property type="protein sequence ID" value="GAI60303.1"/>
    <property type="molecule type" value="Genomic_DNA"/>
</dbReference>
<dbReference type="AlphaFoldDB" id="X1PWL9"/>
<evidence type="ECO:0008006" key="2">
    <source>
        <dbReference type="Google" id="ProtNLM"/>
    </source>
</evidence>
<organism evidence="1">
    <name type="scientific">marine sediment metagenome</name>
    <dbReference type="NCBI Taxonomy" id="412755"/>
    <lineage>
        <taxon>unclassified sequences</taxon>
        <taxon>metagenomes</taxon>
        <taxon>ecological metagenomes</taxon>
    </lineage>
</organism>
<gene>
    <name evidence="1" type="ORF">S12H4_09947</name>
</gene>
<proteinExistence type="predicted"/>
<dbReference type="Gene3D" id="3.40.50.11600">
    <property type="match status" value="1"/>
</dbReference>
<sequence length="49" mass="5431">DKVKHHKLIIPGYAAVESGGLEEELPGWEVLIGPREGAHIPAYLKTWKP</sequence>
<accession>X1PWL9</accession>
<comment type="caution">
    <text evidence="1">The sequence shown here is derived from an EMBL/GenBank/DDBJ whole genome shotgun (WGS) entry which is preliminary data.</text>
</comment>
<reference evidence="1" key="1">
    <citation type="journal article" date="2014" name="Front. Microbiol.">
        <title>High frequency of phylogenetically diverse reductive dehalogenase-homologous genes in deep subseafloor sedimentary metagenomes.</title>
        <authorList>
            <person name="Kawai M."/>
            <person name="Futagami T."/>
            <person name="Toyoda A."/>
            <person name="Takaki Y."/>
            <person name="Nishi S."/>
            <person name="Hori S."/>
            <person name="Arai W."/>
            <person name="Tsubouchi T."/>
            <person name="Morono Y."/>
            <person name="Uchiyama I."/>
            <person name="Ito T."/>
            <person name="Fujiyama A."/>
            <person name="Inagaki F."/>
            <person name="Takami H."/>
        </authorList>
    </citation>
    <scope>NUCLEOTIDE SEQUENCE</scope>
    <source>
        <strain evidence="1">Expedition CK06-06</strain>
    </source>
</reference>
<evidence type="ECO:0000313" key="1">
    <source>
        <dbReference type="EMBL" id="GAI60303.1"/>
    </source>
</evidence>
<protein>
    <recommendedName>
        <fullName evidence="2">CO dehydrogenase/acetyl-CoA synthase delta subunit TIM barrel domain-containing protein</fullName>
    </recommendedName>
</protein>
<feature type="non-terminal residue" evidence="1">
    <location>
        <position position="1"/>
    </location>
</feature>
<name>X1PWL9_9ZZZZ</name>